<feature type="signal peptide" evidence="1">
    <location>
        <begin position="1"/>
        <end position="18"/>
    </location>
</feature>
<evidence type="ECO:0000313" key="2">
    <source>
        <dbReference type="EMBL" id="ETK00559.1"/>
    </source>
</evidence>
<protein>
    <recommendedName>
        <fullName evidence="4">Lipoprotein</fullName>
    </recommendedName>
</protein>
<dbReference type="Proteomes" id="UP000018837">
    <property type="component" value="Unassembled WGS sequence"/>
</dbReference>
<dbReference type="AlphaFoldDB" id="W2C009"/>
<sequence length="137" mass="15142">MKQFMTGMILPLILMASACGTTEPLPSDGRLTGVWVHETTGTDTIDFDEFPTMSGEAAFVLKRGTEVRNGLTLPKYGSDIYQFEVKGDSMYLHPTLSSNSRAIPCYFKMSANGRSFQIGAFVSFVKGQTIHTFKKIK</sequence>
<dbReference type="PATRIC" id="fig|1411148.3.peg.2424"/>
<evidence type="ECO:0000313" key="3">
    <source>
        <dbReference type="Proteomes" id="UP000018837"/>
    </source>
</evidence>
<evidence type="ECO:0008006" key="4">
    <source>
        <dbReference type="Google" id="ProtNLM"/>
    </source>
</evidence>
<accession>W2C009</accession>
<feature type="chain" id="PRO_5004812404" description="Lipoprotein" evidence="1">
    <location>
        <begin position="19"/>
        <end position="137"/>
    </location>
</feature>
<gene>
    <name evidence="2" type="ORF">N425_14390</name>
</gene>
<evidence type="ECO:0000256" key="1">
    <source>
        <dbReference type="SAM" id="SignalP"/>
    </source>
</evidence>
<keyword evidence="1" id="KW-0732">Signal</keyword>
<comment type="caution">
    <text evidence="2">The sequence shown here is derived from an EMBL/GenBank/DDBJ whole genome shotgun (WGS) entry which is preliminary data.</text>
</comment>
<dbReference type="PROSITE" id="PS51257">
    <property type="entry name" value="PROKAR_LIPOPROTEIN"/>
    <property type="match status" value="1"/>
</dbReference>
<reference evidence="2 3" key="1">
    <citation type="submission" date="2013-11" db="EMBL/GenBank/DDBJ databases">
        <title>Single cell genomics of uncultured Tannerella BU063 (oral taxon 286).</title>
        <authorList>
            <person name="Beall C.J."/>
            <person name="Campbell A.G."/>
            <person name="Griffen A.L."/>
            <person name="Podar M."/>
            <person name="Leys E.J."/>
        </authorList>
    </citation>
    <scope>NUCLEOTIDE SEQUENCE [LARGE SCALE GENOMIC DNA]</scope>
    <source>
        <strain evidence="2">Cell 2</strain>
    </source>
</reference>
<dbReference type="EMBL" id="AYUF01000500">
    <property type="protein sequence ID" value="ETK00559.1"/>
    <property type="molecule type" value="Genomic_DNA"/>
</dbReference>
<proteinExistence type="predicted"/>
<name>W2C009_9BACT</name>
<organism evidence="2 3">
    <name type="scientific">Tannerella sp. oral taxon BU063 isolate Cell 2</name>
    <dbReference type="NCBI Taxonomy" id="1411148"/>
    <lineage>
        <taxon>Bacteria</taxon>
        <taxon>Pseudomonadati</taxon>
        <taxon>Bacteroidota</taxon>
        <taxon>Bacteroidia</taxon>
        <taxon>Bacteroidales</taxon>
        <taxon>Tannerellaceae</taxon>
        <taxon>Tannerella</taxon>
    </lineage>
</organism>